<dbReference type="InterPro" id="IPR013087">
    <property type="entry name" value="Znf_C2H2_type"/>
</dbReference>
<gene>
    <name evidence="5" type="ORF">MS3_00008621</name>
</gene>
<reference evidence="5" key="3">
    <citation type="submission" date="2021-06" db="EMBL/GenBank/DDBJ databases">
        <title>Chromosome-level genome assembly for S. haematobium.</title>
        <authorList>
            <person name="Stroehlein A.J."/>
        </authorList>
    </citation>
    <scope>NUCLEOTIDE SEQUENCE</scope>
</reference>
<dbReference type="Proteomes" id="UP000471633">
    <property type="component" value="Unassembled WGS sequence"/>
</dbReference>
<dbReference type="EMBL" id="AMPZ03000001">
    <property type="protein sequence ID" value="KAH9594819.1"/>
    <property type="molecule type" value="Genomic_DNA"/>
</dbReference>
<feature type="compositionally biased region" description="Polar residues" evidence="3">
    <location>
        <begin position="340"/>
        <end position="355"/>
    </location>
</feature>
<sequence>MDSNNLLSLEYTFSSSLVSLRRSVSREISASVSKIRRQFLCVQSEFNNEISRLREQNKALVRTLQQMEEMIKGKEIEIYGLRHQLQSFSAGRGVCSNCSGDSIQARNTSVRNTVFNPTKKRPLTTISSSISDGLSESSLNSHIQQPIKKRPYMLANDVESADVENINNITPKGVRKSPSGAPDESQCEDEVSKSESTTLTNSVFPVGSLSPPSQIYDASLAVKNAINHNDLADYDATCRDSSMLDMSGANNEGNMLESPSTNRTGPIGAEFIPGIRNPNKLISANGPDQVQVVCHRPKRTHRPSCRYFHRTFSSKENKQEKQKSDDTGDDISLPSGFLESETSVHLTPKSITSDASTKHKRNKAKSHFPSIGGSPTRDESNFKFPLPPQRTTLVAKKPLSVANSVGVMCLNQTDTNDASEKSDVDQENSDENIVYPCDLCDQVFKHKPALCSHKKCAHRAKPTKKSHGKSVNRTSPSTPDGFWNIDLEQHDKGKENVPVTNTTDTEVNIQHSSRRRRPLNFPSFEISPTPI</sequence>
<dbReference type="KEGG" id="shx:MS3_00008621"/>
<reference evidence="5" key="1">
    <citation type="journal article" date="2012" name="Nat. Genet.">
        <title>Whole-genome sequence of Schistosoma haematobium.</title>
        <authorList>
            <person name="Young N.D."/>
            <person name="Jex A.R."/>
            <person name="Li B."/>
            <person name="Liu S."/>
            <person name="Yang L."/>
            <person name="Xiong Z."/>
            <person name="Li Y."/>
            <person name="Cantacessi C."/>
            <person name="Hall R.S."/>
            <person name="Xu X."/>
            <person name="Chen F."/>
            <person name="Wu X."/>
            <person name="Zerlotini A."/>
            <person name="Oliveira G."/>
            <person name="Hofmann A."/>
            <person name="Zhang G."/>
            <person name="Fang X."/>
            <person name="Kang Y."/>
            <person name="Campbell B.E."/>
            <person name="Loukas A."/>
            <person name="Ranganathan S."/>
            <person name="Rollinson D."/>
            <person name="Rinaldi G."/>
            <person name="Brindley P.J."/>
            <person name="Yang H."/>
            <person name="Wang J."/>
            <person name="Wang J."/>
            <person name="Gasser R.B."/>
        </authorList>
    </citation>
    <scope>NUCLEOTIDE SEQUENCE</scope>
</reference>
<evidence type="ECO:0000256" key="2">
    <source>
        <dbReference type="SAM" id="Coils"/>
    </source>
</evidence>
<keyword evidence="1" id="KW-0863">Zinc-finger</keyword>
<feature type="region of interest" description="Disordered" evidence="3">
    <location>
        <begin position="249"/>
        <end position="270"/>
    </location>
</feature>
<proteinExistence type="predicted"/>
<feature type="compositionally biased region" description="Basic residues" evidence="3">
    <location>
        <begin position="461"/>
        <end position="470"/>
    </location>
</feature>
<evidence type="ECO:0000256" key="1">
    <source>
        <dbReference type="PROSITE-ProRule" id="PRU00042"/>
    </source>
</evidence>
<evidence type="ECO:0000259" key="4">
    <source>
        <dbReference type="PROSITE" id="PS50157"/>
    </source>
</evidence>
<name>A0A922LW30_SCHHA</name>
<dbReference type="PROSITE" id="PS50157">
    <property type="entry name" value="ZINC_FINGER_C2H2_2"/>
    <property type="match status" value="1"/>
</dbReference>
<dbReference type="GO" id="GO:0008270">
    <property type="term" value="F:zinc ion binding"/>
    <property type="evidence" value="ECO:0007669"/>
    <property type="project" value="UniProtKB-KW"/>
</dbReference>
<feature type="compositionally biased region" description="Basic and acidic residues" evidence="3">
    <location>
        <begin position="313"/>
        <end position="326"/>
    </location>
</feature>
<organism evidence="5 6">
    <name type="scientific">Schistosoma haematobium</name>
    <name type="common">Blood fluke</name>
    <dbReference type="NCBI Taxonomy" id="6185"/>
    <lineage>
        <taxon>Eukaryota</taxon>
        <taxon>Metazoa</taxon>
        <taxon>Spiralia</taxon>
        <taxon>Lophotrochozoa</taxon>
        <taxon>Platyhelminthes</taxon>
        <taxon>Trematoda</taxon>
        <taxon>Digenea</taxon>
        <taxon>Strigeidida</taxon>
        <taxon>Schistosomatoidea</taxon>
        <taxon>Schistosomatidae</taxon>
        <taxon>Schistosoma</taxon>
    </lineage>
</organism>
<dbReference type="AlphaFoldDB" id="A0A922LW30"/>
<keyword evidence="1" id="KW-0862">Zinc</keyword>
<dbReference type="PROSITE" id="PS00028">
    <property type="entry name" value="ZINC_FINGER_C2H2_1"/>
    <property type="match status" value="1"/>
</dbReference>
<keyword evidence="2" id="KW-0175">Coiled coil</keyword>
<dbReference type="GeneID" id="24598335"/>
<evidence type="ECO:0000313" key="6">
    <source>
        <dbReference type="Proteomes" id="UP000471633"/>
    </source>
</evidence>
<feature type="compositionally biased region" description="Polar residues" evidence="3">
    <location>
        <begin position="194"/>
        <end position="203"/>
    </location>
</feature>
<keyword evidence="6" id="KW-1185">Reference proteome</keyword>
<feature type="region of interest" description="Disordered" evidence="3">
    <location>
        <begin position="461"/>
        <end position="531"/>
    </location>
</feature>
<evidence type="ECO:0000313" key="5">
    <source>
        <dbReference type="EMBL" id="KAH9594819.1"/>
    </source>
</evidence>
<reference evidence="5" key="2">
    <citation type="journal article" date="2019" name="Gigascience">
        <title>High-quality Schistosoma haematobium genome achieved by single-molecule and long-range sequencing.</title>
        <authorList>
            <person name="Stroehlein A.J."/>
            <person name="Korhonen P.K."/>
            <person name="Chong T.M."/>
            <person name="Lim Y.L."/>
            <person name="Chan K.G."/>
            <person name="Webster B."/>
            <person name="Rollinson D."/>
            <person name="Brindley P.J."/>
            <person name="Gasser R.B."/>
            <person name="Young N.D."/>
        </authorList>
    </citation>
    <scope>NUCLEOTIDE SEQUENCE</scope>
</reference>
<feature type="compositionally biased region" description="Polar residues" evidence="3">
    <location>
        <begin position="249"/>
        <end position="264"/>
    </location>
</feature>
<evidence type="ECO:0000256" key="3">
    <source>
        <dbReference type="SAM" id="MobiDB-lite"/>
    </source>
</evidence>
<feature type="coiled-coil region" evidence="2">
    <location>
        <begin position="43"/>
        <end position="77"/>
    </location>
</feature>
<accession>A0A922LW30</accession>
<protein>
    <recommendedName>
        <fullName evidence="4">C2H2-type domain-containing protein</fullName>
    </recommendedName>
</protein>
<feature type="compositionally biased region" description="Polar residues" evidence="3">
    <location>
        <begin position="498"/>
        <end position="511"/>
    </location>
</feature>
<comment type="caution">
    <text evidence="5">The sequence shown here is derived from an EMBL/GenBank/DDBJ whole genome shotgun (WGS) entry which is preliminary data.</text>
</comment>
<reference evidence="5" key="4">
    <citation type="journal article" date="2022" name="PLoS Pathog.">
        <title>Chromosome-level genome of Schistosoma haematobium underpins genome-wide explorations of molecular variation.</title>
        <authorList>
            <person name="Stroehlein A.J."/>
            <person name="Korhonen P.K."/>
            <person name="Lee V.V."/>
            <person name="Ralph S.A."/>
            <person name="Mentink-Kane M."/>
            <person name="You H."/>
            <person name="McManus D.P."/>
            <person name="Tchuente L.T."/>
            <person name="Stothard J.R."/>
            <person name="Kaur P."/>
            <person name="Dudchenko O."/>
            <person name="Aiden E.L."/>
            <person name="Yang B."/>
            <person name="Yang H."/>
            <person name="Emery A.M."/>
            <person name="Webster B.L."/>
            <person name="Brindley P.J."/>
            <person name="Rollinson D."/>
            <person name="Chang B.C.H."/>
            <person name="Gasser R.B."/>
            <person name="Young N.D."/>
        </authorList>
    </citation>
    <scope>NUCLEOTIDE SEQUENCE</scope>
</reference>
<dbReference type="CTD" id="24598335"/>
<dbReference type="RefSeq" id="XP_051073860.1">
    <property type="nucleotide sequence ID" value="XM_051216950.1"/>
</dbReference>
<feature type="region of interest" description="Disordered" evidence="3">
    <location>
        <begin position="306"/>
        <end position="384"/>
    </location>
</feature>
<keyword evidence="1" id="KW-0479">Metal-binding</keyword>
<feature type="domain" description="C2H2-type" evidence="4">
    <location>
        <begin position="435"/>
        <end position="463"/>
    </location>
</feature>
<feature type="region of interest" description="Disordered" evidence="3">
    <location>
        <begin position="169"/>
        <end position="205"/>
    </location>
</feature>